<organism evidence="2 3">
    <name type="scientific">Pajaroellobacter abortibovis</name>
    <dbReference type="NCBI Taxonomy" id="1882918"/>
    <lineage>
        <taxon>Bacteria</taxon>
        <taxon>Pseudomonadati</taxon>
        <taxon>Myxococcota</taxon>
        <taxon>Polyangia</taxon>
        <taxon>Polyangiales</taxon>
        <taxon>Polyangiaceae</taxon>
    </lineage>
</organism>
<dbReference type="AlphaFoldDB" id="A0A1L6MXZ1"/>
<feature type="compositionally biased region" description="Gly residues" evidence="1">
    <location>
        <begin position="45"/>
        <end position="55"/>
    </location>
</feature>
<reference evidence="2 3" key="1">
    <citation type="submission" date="2016-08" db="EMBL/GenBank/DDBJ databases">
        <title>Identification and validation of antigenic proteins from Pajaroellobacter abortibovis using de-novo genome sequence assembly and reverse vaccinology.</title>
        <authorList>
            <person name="Welly B.T."/>
            <person name="Miller M.R."/>
            <person name="Stott J.L."/>
            <person name="Blanchard M.T."/>
            <person name="Islas-Trejo A.D."/>
            <person name="O'Rourke S.M."/>
            <person name="Young A.E."/>
            <person name="Medrano J.F."/>
            <person name="Van Eenennaam A.L."/>
        </authorList>
    </citation>
    <scope>NUCLEOTIDE SEQUENCE [LARGE SCALE GENOMIC DNA]</scope>
    <source>
        <strain evidence="2 3">BTF92-0548A/99-0131</strain>
    </source>
</reference>
<accession>A0A1L6MXZ1</accession>
<keyword evidence="3" id="KW-1185">Reference proteome</keyword>
<gene>
    <name evidence="2" type="ORF">BCY86_06385</name>
</gene>
<dbReference type="KEGG" id="pabo:BCY86_06385"/>
<feature type="region of interest" description="Disordered" evidence="1">
    <location>
        <begin position="1"/>
        <end position="66"/>
    </location>
</feature>
<evidence type="ECO:0000313" key="3">
    <source>
        <dbReference type="Proteomes" id="UP000185544"/>
    </source>
</evidence>
<dbReference type="RefSeq" id="WP_075277011.1">
    <property type="nucleotide sequence ID" value="NZ_CP016908.1"/>
</dbReference>
<sequence length="97" mass="9582">MISAYEGDPKSAAAGGQGSWANAAGGGECRNAGGNDRAHGTKCGQEGGVYAGDGTTGNEKGRDVGGRSVRKIVGSPLERLLFGGGVGLGDSFDAFFS</sequence>
<dbReference type="Proteomes" id="UP000185544">
    <property type="component" value="Chromosome"/>
</dbReference>
<dbReference type="EMBL" id="CP016908">
    <property type="protein sequence ID" value="APS00346.1"/>
    <property type="molecule type" value="Genomic_DNA"/>
</dbReference>
<proteinExistence type="predicted"/>
<name>A0A1L6MXZ1_9BACT</name>
<protein>
    <submittedName>
        <fullName evidence="2">Uncharacterized protein</fullName>
    </submittedName>
</protein>
<evidence type="ECO:0000313" key="2">
    <source>
        <dbReference type="EMBL" id="APS00346.1"/>
    </source>
</evidence>
<evidence type="ECO:0000256" key="1">
    <source>
        <dbReference type="SAM" id="MobiDB-lite"/>
    </source>
</evidence>